<evidence type="ECO:0000256" key="1">
    <source>
        <dbReference type="ARBA" id="ARBA00005189"/>
    </source>
</evidence>
<dbReference type="InterPro" id="IPR052351">
    <property type="entry name" value="Ornithine_N-alpha-AT"/>
</dbReference>
<evidence type="ECO:0000256" key="3">
    <source>
        <dbReference type="ARBA" id="ARBA00022679"/>
    </source>
</evidence>
<organism evidence="7 8">
    <name type="scientific">Ulvibacter antarcticus</name>
    <dbReference type="NCBI Taxonomy" id="442714"/>
    <lineage>
        <taxon>Bacteria</taxon>
        <taxon>Pseudomonadati</taxon>
        <taxon>Bacteroidota</taxon>
        <taxon>Flavobacteriia</taxon>
        <taxon>Flavobacteriales</taxon>
        <taxon>Flavobacteriaceae</taxon>
        <taxon>Ulvibacter</taxon>
    </lineage>
</organism>
<dbReference type="InterPro" id="IPR016181">
    <property type="entry name" value="Acyl_CoA_acyltransferase"/>
</dbReference>
<dbReference type="Pfam" id="PF19576">
    <property type="entry name" value="Acyltransf_2"/>
    <property type="match status" value="1"/>
</dbReference>
<dbReference type="GO" id="GO:0006629">
    <property type="term" value="P:lipid metabolic process"/>
    <property type="evidence" value="ECO:0007669"/>
    <property type="project" value="UniProtKB-KW"/>
</dbReference>
<dbReference type="InterPro" id="IPR002123">
    <property type="entry name" value="Plipid/glycerol_acylTrfase"/>
</dbReference>
<sequence length="604" mass="69717">MGLVTAKEIAKAINVDKFGFAGTTMGWVLMKMLNITTMNKIYDRNKHLNDLEFINALLDEFEIKFEIPEEDLKRIPKTGSFVTISNHPLGGIDGILLLKLLLEQRTDFKIIANFLLHRIEPLKPYVMPVNPFEEHKDAKSSLHGIKAALTHIKEGHPLGIFPAGEVSTYRDGRLLIDKPWEESAMKIVKKANVPVLPIYFHAKNSKMFYRLAKLSDKFRTAKLPSELLTQKDRVIKVRIGNPISTTDQDEHQSLEEFTEFLRKKTYVLANPFQKKKLLDTIPKNLKLPKAPKKIAGAVPLASMEKEIEILRENDKRLLVSKNYEVFLAQAAHIPNILQEIGRLREITFREVGEGTNNATDLDKFDSYYHHMFLWDTEAKKMAGAYRMGLGSKIFPQFGIDGFYLQDLFRFEPELYPMMSKSIEMGRAFIIKEYQLRPMPLFLLWKGIVHTTLRFPEHKFLIGGVSISNKFSEFSKSLMIEFMKSNYYDPYVAQYINPKKEFKVKLKDADKDFIFDESEADLNKFDKIIDEVEPGSLRLPVLIKKYIKQNAKVVAFNVDPLFNNAVDGLMYIRIADLPESTVKPVMEEFQEELERKYANGQKEEE</sequence>
<accession>A0A3L9ZHK5</accession>
<proteinExistence type="predicted"/>
<evidence type="ECO:0000313" key="8">
    <source>
        <dbReference type="Proteomes" id="UP000271339"/>
    </source>
</evidence>
<dbReference type="OrthoDB" id="1113830at2"/>
<comment type="pathway">
    <text evidence="1">Lipid metabolism.</text>
</comment>
<dbReference type="PANTHER" id="PTHR37323:SF1">
    <property type="entry name" value="L-ORNITHINE N(ALPHA)-ACYLTRANSFERASE"/>
    <property type="match status" value="1"/>
</dbReference>
<dbReference type="PANTHER" id="PTHR37323">
    <property type="entry name" value="GCN5-RELATED N-ACETYLTRANSFERASE"/>
    <property type="match status" value="1"/>
</dbReference>
<keyword evidence="5 7" id="KW-0012">Acyltransferase</keyword>
<keyword evidence="4" id="KW-0443">Lipid metabolism</keyword>
<dbReference type="RefSeq" id="WP_121906202.1">
    <property type="nucleotide sequence ID" value="NZ_REFC01000011.1"/>
</dbReference>
<dbReference type="AlphaFoldDB" id="A0A3L9ZHK5"/>
<dbReference type="Proteomes" id="UP000271339">
    <property type="component" value="Unassembled WGS sequence"/>
</dbReference>
<reference evidence="7 8" key="1">
    <citation type="submission" date="2018-10" db="EMBL/GenBank/DDBJ databases">
        <title>Genomic Encyclopedia of Archaeal and Bacterial Type Strains, Phase II (KMG-II): from individual species to whole genera.</title>
        <authorList>
            <person name="Goeker M."/>
        </authorList>
    </citation>
    <scope>NUCLEOTIDE SEQUENCE [LARGE SCALE GENOMIC DNA]</scope>
    <source>
        <strain evidence="7 8">DSM 23424</strain>
    </source>
</reference>
<evidence type="ECO:0000313" key="7">
    <source>
        <dbReference type="EMBL" id="RMA66192.1"/>
    </source>
</evidence>
<keyword evidence="3 7" id="KW-0808">Transferase</keyword>
<dbReference type="SMART" id="SM00563">
    <property type="entry name" value="PlsC"/>
    <property type="match status" value="1"/>
</dbReference>
<evidence type="ECO:0000259" key="6">
    <source>
        <dbReference type="SMART" id="SM00563"/>
    </source>
</evidence>
<protein>
    <submittedName>
        <fullName evidence="7">Acyltransferase-like protein</fullName>
    </submittedName>
</protein>
<gene>
    <name evidence="7" type="ORF">BXY75_0611</name>
</gene>
<dbReference type="CDD" id="cd07986">
    <property type="entry name" value="LPLAT_ACT14924-like"/>
    <property type="match status" value="1"/>
</dbReference>
<dbReference type="InterPro" id="IPR045746">
    <property type="entry name" value="ACT14924-like_Acyltransf_dom"/>
</dbReference>
<keyword evidence="8" id="KW-1185">Reference proteome</keyword>
<dbReference type="GO" id="GO:0016746">
    <property type="term" value="F:acyltransferase activity"/>
    <property type="evidence" value="ECO:0007669"/>
    <property type="project" value="UniProtKB-KW"/>
</dbReference>
<name>A0A3L9ZHK5_9FLAO</name>
<dbReference type="Pfam" id="PF13444">
    <property type="entry name" value="Acetyltransf_5"/>
    <property type="match status" value="1"/>
</dbReference>
<feature type="domain" description="Phospholipid/glycerol acyltransferase" evidence="6">
    <location>
        <begin position="81"/>
        <end position="203"/>
    </location>
</feature>
<evidence type="ECO:0000256" key="4">
    <source>
        <dbReference type="ARBA" id="ARBA00023098"/>
    </source>
</evidence>
<keyword evidence="2" id="KW-0444">Lipid biosynthesis</keyword>
<comment type="caution">
    <text evidence="7">The sequence shown here is derived from an EMBL/GenBank/DDBJ whole genome shotgun (WGS) entry which is preliminary data.</text>
</comment>
<evidence type="ECO:0000256" key="2">
    <source>
        <dbReference type="ARBA" id="ARBA00022516"/>
    </source>
</evidence>
<dbReference type="EMBL" id="REFC01000011">
    <property type="protein sequence ID" value="RMA66192.1"/>
    <property type="molecule type" value="Genomic_DNA"/>
</dbReference>
<evidence type="ECO:0000256" key="5">
    <source>
        <dbReference type="ARBA" id="ARBA00023315"/>
    </source>
</evidence>
<dbReference type="SUPFAM" id="SSF55729">
    <property type="entry name" value="Acyl-CoA N-acyltransferases (Nat)"/>
    <property type="match status" value="1"/>
</dbReference>